<evidence type="ECO:0000259" key="4">
    <source>
        <dbReference type="Pfam" id="PF24278"/>
    </source>
</evidence>
<dbReference type="Pfam" id="PF24278">
    <property type="entry name" value="HVO_0513_N"/>
    <property type="match status" value="1"/>
</dbReference>
<gene>
    <name evidence="5" type="ORF">SAMN04487946_104252</name>
</gene>
<dbReference type="AlphaFoldDB" id="A0A1H3FYS9"/>
<dbReference type="PANTHER" id="PTHR34236">
    <property type="entry name" value="DIMETHYL SULFOXIDE REDUCTASE TRANSCRIPTIONAL ACTIVATOR"/>
    <property type="match status" value="1"/>
</dbReference>
<evidence type="ECO:0000259" key="3">
    <source>
        <dbReference type="Pfam" id="PF04967"/>
    </source>
</evidence>
<dbReference type="EMBL" id="FNPB01000004">
    <property type="protein sequence ID" value="SDX96222.1"/>
    <property type="molecule type" value="Genomic_DNA"/>
</dbReference>
<dbReference type="RefSeq" id="WP_089766815.1">
    <property type="nucleotide sequence ID" value="NZ_FNPB01000004.1"/>
</dbReference>
<proteinExistence type="predicted"/>
<dbReference type="Proteomes" id="UP000199170">
    <property type="component" value="Unassembled WGS sequence"/>
</dbReference>
<evidence type="ECO:0000256" key="1">
    <source>
        <dbReference type="ARBA" id="ARBA00023015"/>
    </source>
</evidence>
<feature type="domain" description="HVO-0513-like N-terminal" evidence="4">
    <location>
        <begin position="16"/>
        <end position="144"/>
    </location>
</feature>
<evidence type="ECO:0000313" key="6">
    <source>
        <dbReference type="Proteomes" id="UP000199170"/>
    </source>
</evidence>
<keyword evidence="6" id="KW-1185">Reference proteome</keyword>
<evidence type="ECO:0000256" key="2">
    <source>
        <dbReference type="ARBA" id="ARBA00023163"/>
    </source>
</evidence>
<dbReference type="OrthoDB" id="27447at2157"/>
<dbReference type="InterPro" id="IPR056493">
    <property type="entry name" value="HVO_0513_N"/>
</dbReference>
<keyword evidence="2" id="KW-0804">Transcription</keyword>
<evidence type="ECO:0000313" key="5">
    <source>
        <dbReference type="EMBL" id="SDX96222.1"/>
    </source>
</evidence>
<sequence length="214" mass="23104">MKRVQFSITYPERLRHPIHREIVGDGSISQAELLMWSPTADATTLFRFDGEPAATEAVLTAIDSLTTSALVADGKGTYAFLRQDAYEFAESILDAIAEAAVIFVPPVVFEARGTVQFEAVGETAAVGDFHDTLSELGDIEIRHVHDFERVRSPSGLTDRQLAALEAAVDAGYYAVPRQGTLADVAATLDCATSTAGELVRKAEAAVVRRYVTTQ</sequence>
<feature type="domain" description="HTH bat-type" evidence="3">
    <location>
        <begin position="156"/>
        <end position="207"/>
    </location>
</feature>
<organism evidence="5 6">
    <name type="scientific">Halobellus clavatus</name>
    <dbReference type="NCBI Taxonomy" id="660517"/>
    <lineage>
        <taxon>Archaea</taxon>
        <taxon>Methanobacteriati</taxon>
        <taxon>Methanobacteriota</taxon>
        <taxon>Stenosarchaea group</taxon>
        <taxon>Halobacteria</taxon>
        <taxon>Halobacteriales</taxon>
        <taxon>Haloferacaceae</taxon>
        <taxon>Halobellus</taxon>
    </lineage>
</organism>
<dbReference type="STRING" id="660517.SAMN04487946_104252"/>
<accession>A0A1H3FYS9</accession>
<dbReference type="Pfam" id="PF04967">
    <property type="entry name" value="HTH_10"/>
    <property type="match status" value="1"/>
</dbReference>
<dbReference type="InterPro" id="IPR007050">
    <property type="entry name" value="HTH_bacterioopsin"/>
</dbReference>
<keyword evidence="1" id="KW-0805">Transcription regulation</keyword>
<name>A0A1H3FYS9_9EURY</name>
<protein>
    <submittedName>
        <fullName evidence="5">HTH DNA binding domain-containing protein</fullName>
    </submittedName>
</protein>
<dbReference type="PANTHER" id="PTHR34236:SF1">
    <property type="entry name" value="DIMETHYL SULFOXIDE REDUCTASE TRANSCRIPTIONAL ACTIVATOR"/>
    <property type="match status" value="1"/>
</dbReference>
<reference evidence="6" key="1">
    <citation type="submission" date="2016-10" db="EMBL/GenBank/DDBJ databases">
        <authorList>
            <person name="Varghese N."/>
            <person name="Submissions S."/>
        </authorList>
    </citation>
    <scope>NUCLEOTIDE SEQUENCE [LARGE SCALE GENOMIC DNA]</scope>
    <source>
        <strain evidence="6">CGMCC 1.10118</strain>
    </source>
</reference>